<dbReference type="Proteomes" id="UP000018853">
    <property type="component" value="Unassembled WGS sequence"/>
</dbReference>
<sequence>AWILRQMYQLGGESFMQQHQLD</sequence>
<gene>
    <name evidence="1" type="ORF">Q609_ECAC00885G0002</name>
</gene>
<protein>
    <submittedName>
        <fullName evidence="1">Uncharacterized protein</fullName>
    </submittedName>
</protein>
<dbReference type="EMBL" id="AZLZ01000885">
    <property type="protein sequence ID" value="ETJ26147.1"/>
    <property type="molecule type" value="Genomic_DNA"/>
</dbReference>
<reference evidence="1 2" key="1">
    <citation type="submission" date="2013-12" db="EMBL/GenBank/DDBJ databases">
        <title>A Varibaculum cambriense genome reconstructed from a premature infant gut community with otherwise low bacterial novelty that shifts toward anaerobic metabolism during the third week of life.</title>
        <authorList>
            <person name="Brown C.T."/>
            <person name="Sharon I."/>
            <person name="Thomas B.C."/>
            <person name="Castelle C.J."/>
            <person name="Morowitz M.J."/>
            <person name="Banfield J.F."/>
        </authorList>
    </citation>
    <scope>NUCLEOTIDE SEQUENCE [LARGE SCALE GENOMIC DNA]</scope>
    <source>
        <strain evidence="2">DORA_A_5_14_21</strain>
    </source>
</reference>
<accession>W1X6Y8</accession>
<comment type="caution">
    <text evidence="1">The sequence shown here is derived from an EMBL/GenBank/DDBJ whole genome shotgun (WGS) entry which is preliminary data.</text>
</comment>
<organism evidence="1 2">
    <name type="scientific">Escherichia coli DORA_A_5_14_21</name>
    <dbReference type="NCBI Taxonomy" id="1403943"/>
    <lineage>
        <taxon>Bacteria</taxon>
        <taxon>Pseudomonadati</taxon>
        <taxon>Pseudomonadota</taxon>
        <taxon>Gammaproteobacteria</taxon>
        <taxon>Enterobacterales</taxon>
        <taxon>Enterobacteriaceae</taxon>
        <taxon>Escherichia</taxon>
    </lineage>
</organism>
<dbReference type="AlphaFoldDB" id="W1X6Y8"/>
<proteinExistence type="predicted"/>
<evidence type="ECO:0000313" key="1">
    <source>
        <dbReference type="EMBL" id="ETJ26147.1"/>
    </source>
</evidence>
<evidence type="ECO:0000313" key="2">
    <source>
        <dbReference type="Proteomes" id="UP000018853"/>
    </source>
</evidence>
<name>W1X6Y8_ECOLX</name>
<feature type="non-terminal residue" evidence="1">
    <location>
        <position position="1"/>
    </location>
</feature>